<dbReference type="Pfam" id="PF02720">
    <property type="entry name" value="DUF222"/>
    <property type="match status" value="1"/>
</dbReference>
<protein>
    <recommendedName>
        <fullName evidence="1">HNH nuclease domain-containing protein</fullName>
    </recommendedName>
</protein>
<dbReference type="AlphaFoldDB" id="A0A7I7MP91"/>
<accession>A0A7I7MP91</accession>
<proteinExistence type="predicted"/>
<dbReference type="InterPro" id="IPR003870">
    <property type="entry name" value="DUF222"/>
</dbReference>
<name>A0A7I7MP91_9MYCO</name>
<keyword evidence="3" id="KW-1185">Reference proteome</keyword>
<organism evidence="2 3">
    <name type="scientific">Mycobacterium shinjukuense</name>
    <dbReference type="NCBI Taxonomy" id="398694"/>
    <lineage>
        <taxon>Bacteria</taxon>
        <taxon>Bacillati</taxon>
        <taxon>Actinomycetota</taxon>
        <taxon>Actinomycetes</taxon>
        <taxon>Mycobacteriales</taxon>
        <taxon>Mycobacteriaceae</taxon>
        <taxon>Mycobacterium</taxon>
    </lineage>
</organism>
<gene>
    <name evidence="2" type="ORF">MSHI_15380</name>
</gene>
<dbReference type="SMART" id="SM00507">
    <property type="entry name" value="HNHc"/>
    <property type="match status" value="1"/>
</dbReference>
<dbReference type="EMBL" id="AP022575">
    <property type="protein sequence ID" value="BBX73632.1"/>
    <property type="molecule type" value="Genomic_DNA"/>
</dbReference>
<sequence length="487" mass="52572">MFDKRLHDYFEPSDTPTSRGLIERMRAAGCAEAQAAAARLALIGELFELRRVERGECADWAVDTWAAVAAEVAAAFRTSLALAGSYLHYARAMRERLPKVGQVFVAGEIDYRMFQTLVYRTDLITDPEILARVDAELALRVGRWPSMTQGKLAAAIDRVVAVADPDAVRRAREQIRDREVSIWNSADGMADVHARLYATDGQALDARLNALVATVCAGDPRSTDQRRADALGALAAGADRLACRCGSTDCAAEGRPVSAVVVHVVAEQASLEGRGQTPAALLGGDGLIPAELVAELAATARLQPILVPAGPESGYRPSAKLAAFVRARDLTCRAPGCDRPATHCDLDHTIAFADGGATHASNVKCLCRFHHLMKTFWGWQDKQLPDGTIIWTLPGDQTYVTTPGSALLFPSLCTPTGDPPAPEQARADRCAEPTAMMPRRAGTRAQNRAHYITTERHRNRDERMASHLVEAPACATPVGDPEEPPPF</sequence>
<dbReference type="Gene3D" id="1.10.30.50">
    <property type="match status" value="1"/>
</dbReference>
<dbReference type="CDD" id="cd00085">
    <property type="entry name" value="HNHc"/>
    <property type="match status" value="1"/>
</dbReference>
<dbReference type="KEGG" id="mshj:MSHI_15380"/>
<reference evidence="2 3" key="1">
    <citation type="journal article" date="2019" name="Emerg. Microbes Infect.">
        <title>Comprehensive subspecies identification of 175 nontuberculous mycobacteria species based on 7547 genomic profiles.</title>
        <authorList>
            <person name="Matsumoto Y."/>
            <person name="Kinjo T."/>
            <person name="Motooka D."/>
            <person name="Nabeya D."/>
            <person name="Jung N."/>
            <person name="Uechi K."/>
            <person name="Horii T."/>
            <person name="Iida T."/>
            <person name="Fujita J."/>
            <person name="Nakamura S."/>
        </authorList>
    </citation>
    <scope>NUCLEOTIDE SEQUENCE [LARGE SCALE GENOMIC DNA]</scope>
    <source>
        <strain evidence="2 3">JCM 14233</strain>
    </source>
</reference>
<feature type="domain" description="HNH nuclease" evidence="1">
    <location>
        <begin position="320"/>
        <end position="372"/>
    </location>
</feature>
<dbReference type="Proteomes" id="UP000467236">
    <property type="component" value="Chromosome"/>
</dbReference>
<dbReference type="InterPro" id="IPR003615">
    <property type="entry name" value="HNH_nuc"/>
</dbReference>
<evidence type="ECO:0000259" key="1">
    <source>
        <dbReference type="SMART" id="SM00507"/>
    </source>
</evidence>
<evidence type="ECO:0000313" key="3">
    <source>
        <dbReference type="Proteomes" id="UP000467236"/>
    </source>
</evidence>
<evidence type="ECO:0000313" key="2">
    <source>
        <dbReference type="EMBL" id="BBX73632.1"/>
    </source>
</evidence>